<proteinExistence type="inferred from homology"/>
<evidence type="ECO:0000256" key="2">
    <source>
        <dbReference type="ARBA" id="ARBA00012705"/>
    </source>
</evidence>
<feature type="active site" description="Proton acceptor" evidence="6">
    <location>
        <position position="394"/>
    </location>
</feature>
<protein>
    <recommendedName>
        <fullName evidence="2">acetyl-CoA C-acetyltransferase</fullName>
        <ecNumber evidence="2">2.3.1.9</ecNumber>
    </recommendedName>
    <alternativeName>
        <fullName evidence="5">Acetoacetyl-CoA thiolase</fullName>
    </alternativeName>
</protein>
<dbReference type="NCBIfam" id="TIGR01930">
    <property type="entry name" value="AcCoA-C-Actrans"/>
    <property type="match status" value="1"/>
</dbReference>
<keyword evidence="11" id="KW-1185">Reference proteome</keyword>
<sequence length="409" mass="44031">MRNECNEVVLVSACRTGIGKYGGTLKDVKPIELIKLTATEAINRAGIEPTMVDEIVLGMANTAGQGSSPPRICALEIGMDPRSSASTVNQNCASSMRALDVAVMKLAMGQTQIAVVSGTECQSSVPFILPNMRWGARLNDTKCLDSLQIDGMFDSVVQAHMGFTAENVAEMYGITRQECDELALISHRRVARATDEGRFKSQIVPVEIKTRKGIKIFDIDENFMRDTNLEKLAKLPSVFKKGGVVTAGNASSLNDASCAAVLMTKKKADELGLKPLMKCINIVTEGVRPEVMGLGPAVAIPKALKEAGMKYSDVDYWEINEAFASQIIGCFRKMKEDHGIDMDFGTLERDGNINNNGSGIGLGHPVGQTGLRLIIALYYELERLDKTTGGASLCVGGGAAMASLWTRDI</sequence>
<feature type="active site" description="Proton acceptor" evidence="6">
    <location>
        <position position="364"/>
    </location>
</feature>
<dbReference type="PIRSF" id="PIRSF000429">
    <property type="entry name" value="Ac-CoA_Ac_transf"/>
    <property type="match status" value="1"/>
</dbReference>
<dbReference type="EMBL" id="CP003108">
    <property type="protein sequence ID" value="AET68585.1"/>
    <property type="molecule type" value="Genomic_DNA"/>
</dbReference>
<name>G7WID7_DESOD</name>
<dbReference type="PANTHER" id="PTHR18919">
    <property type="entry name" value="ACETYL-COA C-ACYLTRANSFERASE"/>
    <property type="match status" value="1"/>
</dbReference>
<evidence type="ECO:0000256" key="3">
    <source>
        <dbReference type="ARBA" id="ARBA00022679"/>
    </source>
</evidence>
<dbReference type="KEGG" id="dor:Desor_3065"/>
<evidence type="ECO:0000259" key="9">
    <source>
        <dbReference type="Pfam" id="PF02803"/>
    </source>
</evidence>
<dbReference type="InterPro" id="IPR020615">
    <property type="entry name" value="Thiolase_acyl_enz_int_AS"/>
</dbReference>
<evidence type="ECO:0000256" key="5">
    <source>
        <dbReference type="ARBA" id="ARBA00030755"/>
    </source>
</evidence>
<feature type="domain" description="Thiolase C-terminal" evidence="9">
    <location>
        <begin position="274"/>
        <end position="404"/>
    </location>
</feature>
<organism evidence="10 11">
    <name type="scientific">Desulfosporosinus orientis (strain ATCC 19365 / DSM 765 / NCIMB 8382 / VKM B-1628 / Singapore I)</name>
    <name type="common">Desulfotomaculum orientis</name>
    <dbReference type="NCBI Taxonomy" id="768706"/>
    <lineage>
        <taxon>Bacteria</taxon>
        <taxon>Bacillati</taxon>
        <taxon>Bacillota</taxon>
        <taxon>Clostridia</taxon>
        <taxon>Eubacteriales</taxon>
        <taxon>Desulfitobacteriaceae</taxon>
        <taxon>Desulfosporosinus</taxon>
    </lineage>
</organism>
<dbReference type="EC" id="2.3.1.9" evidence="2"/>
<dbReference type="PROSITE" id="PS00098">
    <property type="entry name" value="THIOLASE_1"/>
    <property type="match status" value="1"/>
</dbReference>
<dbReference type="PATRIC" id="fig|768706.3.peg.3082"/>
<dbReference type="CDD" id="cd00751">
    <property type="entry name" value="thiolase"/>
    <property type="match status" value="1"/>
</dbReference>
<dbReference type="InterPro" id="IPR020617">
    <property type="entry name" value="Thiolase_C"/>
</dbReference>
<gene>
    <name evidence="10" type="ordered locus">Desor_3065</name>
</gene>
<evidence type="ECO:0000256" key="4">
    <source>
        <dbReference type="ARBA" id="ARBA00023315"/>
    </source>
</evidence>
<dbReference type="SUPFAM" id="SSF53901">
    <property type="entry name" value="Thiolase-like"/>
    <property type="match status" value="2"/>
</dbReference>
<dbReference type="GO" id="GO:0003985">
    <property type="term" value="F:acetyl-CoA C-acetyltransferase activity"/>
    <property type="evidence" value="ECO:0007669"/>
    <property type="project" value="UniProtKB-EC"/>
</dbReference>
<dbReference type="InterPro" id="IPR002155">
    <property type="entry name" value="Thiolase"/>
</dbReference>
<dbReference type="Pfam" id="PF00108">
    <property type="entry name" value="Thiolase_N"/>
    <property type="match status" value="1"/>
</dbReference>
<dbReference type="HOGENOM" id="CLU_031026_0_0_9"/>
<evidence type="ECO:0000313" key="10">
    <source>
        <dbReference type="EMBL" id="AET68585.1"/>
    </source>
</evidence>
<evidence type="ECO:0000256" key="1">
    <source>
        <dbReference type="ARBA" id="ARBA00010982"/>
    </source>
</evidence>
<evidence type="ECO:0000313" key="11">
    <source>
        <dbReference type="Proteomes" id="UP000006346"/>
    </source>
</evidence>
<dbReference type="eggNOG" id="COG0183">
    <property type="taxonomic scope" value="Bacteria"/>
</dbReference>
<dbReference type="AlphaFoldDB" id="G7WID7"/>
<evidence type="ECO:0000256" key="7">
    <source>
        <dbReference type="RuleBase" id="RU003557"/>
    </source>
</evidence>
<evidence type="ECO:0000256" key="6">
    <source>
        <dbReference type="PIRSR" id="PIRSR000429-1"/>
    </source>
</evidence>
<keyword evidence="4 7" id="KW-0012">Acyltransferase</keyword>
<dbReference type="Pfam" id="PF02803">
    <property type="entry name" value="Thiolase_C"/>
    <property type="match status" value="1"/>
</dbReference>
<evidence type="ECO:0000259" key="8">
    <source>
        <dbReference type="Pfam" id="PF00108"/>
    </source>
</evidence>
<dbReference type="Proteomes" id="UP000006346">
    <property type="component" value="Chromosome"/>
</dbReference>
<keyword evidence="3 7" id="KW-0808">Transferase</keyword>
<dbReference type="InterPro" id="IPR020616">
    <property type="entry name" value="Thiolase_N"/>
</dbReference>
<feature type="domain" description="Thiolase N-terminal" evidence="8">
    <location>
        <begin position="8"/>
        <end position="265"/>
    </location>
</feature>
<dbReference type="InterPro" id="IPR016039">
    <property type="entry name" value="Thiolase-like"/>
</dbReference>
<reference evidence="10 11" key="2">
    <citation type="journal article" date="2012" name="J. Bacteriol.">
        <title>Complete genome sequences of Desulfosporosinus orientis DSM765T, Desulfosporosinus youngiae DSM17734T, Desulfosporosinus meridiei DSM13257T, and Desulfosporosinus acidiphilus DSM22704T.</title>
        <authorList>
            <person name="Pester M."/>
            <person name="Brambilla E."/>
            <person name="Alazard D."/>
            <person name="Rattei T."/>
            <person name="Weinmaier T."/>
            <person name="Han J."/>
            <person name="Lucas S."/>
            <person name="Lapidus A."/>
            <person name="Cheng J.F."/>
            <person name="Goodwin L."/>
            <person name="Pitluck S."/>
            <person name="Peters L."/>
            <person name="Ovchinnikova G."/>
            <person name="Teshima H."/>
            <person name="Detter J.C."/>
            <person name="Han C.S."/>
            <person name="Tapia R."/>
            <person name="Land M.L."/>
            <person name="Hauser L."/>
            <person name="Kyrpides N.C."/>
            <person name="Ivanova N.N."/>
            <person name="Pagani I."/>
            <person name="Huntmann M."/>
            <person name="Wei C.L."/>
            <person name="Davenport K.W."/>
            <person name="Daligault H."/>
            <person name="Chain P.S."/>
            <person name="Chen A."/>
            <person name="Mavromatis K."/>
            <person name="Markowitz V."/>
            <person name="Szeto E."/>
            <person name="Mikhailova N."/>
            <person name="Pati A."/>
            <person name="Wagner M."/>
            <person name="Woyke T."/>
            <person name="Ollivier B."/>
            <person name="Klenk H.P."/>
            <person name="Spring S."/>
            <person name="Loy A."/>
        </authorList>
    </citation>
    <scope>NUCLEOTIDE SEQUENCE [LARGE SCALE GENOMIC DNA]</scope>
    <source>
        <strain evidence="11">ATCC 19365 / DSM 765 / NCIMB 8382 / VKM B-1628</strain>
    </source>
</reference>
<accession>G7WID7</accession>
<dbReference type="STRING" id="768706.Desor_3065"/>
<dbReference type="PANTHER" id="PTHR18919:SF107">
    <property type="entry name" value="ACETYL-COA ACETYLTRANSFERASE, CYTOSOLIC"/>
    <property type="match status" value="1"/>
</dbReference>
<dbReference type="RefSeq" id="WP_014185393.1">
    <property type="nucleotide sequence ID" value="NC_016584.1"/>
</dbReference>
<feature type="active site" description="Acyl-thioester intermediate" evidence="6">
    <location>
        <position position="92"/>
    </location>
</feature>
<comment type="similarity">
    <text evidence="1 7">Belongs to the thiolase-like superfamily. Thiolase family.</text>
</comment>
<dbReference type="OrthoDB" id="56116at2"/>
<reference evidence="11" key="1">
    <citation type="submission" date="2011-11" db="EMBL/GenBank/DDBJ databases">
        <title>Complete sequence of Desulfosporosinus orientis DSM 765.</title>
        <authorList>
            <person name="Lucas S."/>
            <person name="Han J."/>
            <person name="Lapidus A."/>
            <person name="Cheng J.-F."/>
            <person name="Goodwin L."/>
            <person name="Pitluck S."/>
            <person name="Peters L."/>
            <person name="Ovchinnikova G."/>
            <person name="Teshima H."/>
            <person name="Detter J.C."/>
            <person name="Han C."/>
            <person name="Tapia R."/>
            <person name="Land M."/>
            <person name="Hauser L."/>
            <person name="Kyrpides N."/>
            <person name="Ivanova N."/>
            <person name="Pagani I."/>
            <person name="Pester M."/>
            <person name="Spring S."/>
            <person name="Ollivier B."/>
            <person name="Rattei T."/>
            <person name="Klenk H.-P."/>
            <person name="Wagner M."/>
            <person name="Loy A."/>
            <person name="Woyke T."/>
        </authorList>
    </citation>
    <scope>NUCLEOTIDE SEQUENCE [LARGE SCALE GENOMIC DNA]</scope>
    <source>
        <strain evidence="11">ATCC 19365 / DSM 765 / NCIMB 8382 / VKM B-1628</strain>
    </source>
</reference>
<dbReference type="Gene3D" id="3.40.47.10">
    <property type="match status" value="2"/>
</dbReference>